<evidence type="ECO:0000313" key="1">
    <source>
        <dbReference type="EMBL" id="ESK86964.1"/>
    </source>
</evidence>
<dbReference type="KEGG" id="mrr:Moror_3361"/>
<keyword evidence="2" id="KW-1185">Reference proteome</keyword>
<proteinExistence type="predicted"/>
<gene>
    <name evidence="1" type="ORF">Moror_3361</name>
</gene>
<dbReference type="Proteomes" id="UP000017559">
    <property type="component" value="Unassembled WGS sequence"/>
</dbReference>
<name>V2Y5N0_MONRO</name>
<dbReference type="EMBL" id="AWSO01000858">
    <property type="protein sequence ID" value="ESK86964.1"/>
    <property type="molecule type" value="Genomic_DNA"/>
</dbReference>
<evidence type="ECO:0000313" key="2">
    <source>
        <dbReference type="Proteomes" id="UP000017559"/>
    </source>
</evidence>
<organism evidence="1 2">
    <name type="scientific">Moniliophthora roreri (strain MCA 2997)</name>
    <name type="common">Cocoa frosty pod rot fungus</name>
    <name type="synonym">Crinipellis roreri</name>
    <dbReference type="NCBI Taxonomy" id="1381753"/>
    <lineage>
        <taxon>Eukaryota</taxon>
        <taxon>Fungi</taxon>
        <taxon>Dikarya</taxon>
        <taxon>Basidiomycota</taxon>
        <taxon>Agaricomycotina</taxon>
        <taxon>Agaricomycetes</taxon>
        <taxon>Agaricomycetidae</taxon>
        <taxon>Agaricales</taxon>
        <taxon>Marasmiineae</taxon>
        <taxon>Marasmiaceae</taxon>
        <taxon>Moniliophthora</taxon>
    </lineage>
</organism>
<protein>
    <submittedName>
        <fullName evidence="1">Uncharacterized protein</fullName>
    </submittedName>
</protein>
<dbReference type="AlphaFoldDB" id="V2Y5N0"/>
<sequence length="121" mass="13665">MPIWKVFIPRSTFNEFGDQPRSPELPRLCSPHETSHISLDFSPAISKSLTVQEHDDLGEGFHEFLNSSYWTLRNDDPGRCDDGNVKGSDGVNLTFESYTGMIRRNLAIIELLPLPPHALNL</sequence>
<dbReference type="HOGENOM" id="CLU_2038660_0_0_1"/>
<accession>V2Y5N0</accession>
<comment type="caution">
    <text evidence="1">The sequence shown here is derived from an EMBL/GenBank/DDBJ whole genome shotgun (WGS) entry which is preliminary data.</text>
</comment>
<reference evidence="1 2" key="1">
    <citation type="journal article" date="2014" name="BMC Genomics">
        <title>Genome and secretome analysis of the hemibiotrophic fungal pathogen, Moniliophthora roreri, which causes frosty pod rot disease of cacao: mechanisms of the biotrophic and necrotrophic phases.</title>
        <authorList>
            <person name="Meinhardt L.W."/>
            <person name="Costa G.G.L."/>
            <person name="Thomazella D.P.T."/>
            <person name="Teixeira P.J.P.L."/>
            <person name="Carazzolle M.F."/>
            <person name="Schuster S.C."/>
            <person name="Carlson J.E."/>
            <person name="Guiltinan M.J."/>
            <person name="Mieczkowski P."/>
            <person name="Farmer A."/>
            <person name="Ramaraj T."/>
            <person name="Crozier J."/>
            <person name="Davis R.E."/>
            <person name="Shao J."/>
            <person name="Melnick R.L."/>
            <person name="Pereira G.A.G."/>
            <person name="Bailey B.A."/>
        </authorList>
    </citation>
    <scope>NUCLEOTIDE SEQUENCE [LARGE SCALE GENOMIC DNA]</scope>
    <source>
        <strain evidence="1 2">MCA 2997</strain>
    </source>
</reference>